<dbReference type="Gene3D" id="2.160.20.80">
    <property type="entry name" value="E3 ubiquitin-protein ligase SopA"/>
    <property type="match status" value="1"/>
</dbReference>
<evidence type="ECO:0000313" key="1">
    <source>
        <dbReference type="EMBL" id="GAA3365204.1"/>
    </source>
</evidence>
<evidence type="ECO:0008006" key="3">
    <source>
        <dbReference type="Google" id="ProtNLM"/>
    </source>
</evidence>
<proteinExistence type="predicted"/>
<reference evidence="2" key="1">
    <citation type="journal article" date="2019" name="Int. J. Syst. Evol. Microbiol.">
        <title>The Global Catalogue of Microorganisms (GCM) 10K type strain sequencing project: providing services to taxonomists for standard genome sequencing and annotation.</title>
        <authorList>
            <consortium name="The Broad Institute Genomics Platform"/>
            <consortium name="The Broad Institute Genome Sequencing Center for Infectious Disease"/>
            <person name="Wu L."/>
            <person name="Ma J."/>
        </authorList>
    </citation>
    <scope>NUCLEOTIDE SEQUENCE [LARGE SCALE GENOMIC DNA]</scope>
    <source>
        <strain evidence="2">JCM 9687</strain>
    </source>
</reference>
<dbReference type="EMBL" id="BAAAYK010000038">
    <property type="protein sequence ID" value="GAA3365204.1"/>
    <property type="molecule type" value="Genomic_DNA"/>
</dbReference>
<name>A0ABP6S133_9PSEU</name>
<comment type="caution">
    <text evidence="1">The sequence shown here is derived from an EMBL/GenBank/DDBJ whole genome shotgun (WGS) entry which is preliminary data.</text>
</comment>
<gene>
    <name evidence="1" type="ORF">GCM10020366_64190</name>
</gene>
<dbReference type="SUPFAM" id="SSF141571">
    <property type="entry name" value="Pentapeptide repeat-like"/>
    <property type="match status" value="1"/>
</dbReference>
<sequence>MRATAQNLLAEHLNPRNQSLHVSQSGKFWKNIDLNLSGAVLFNWKASDCHIRNANFDYARLFDGANFNGTHFHGRASFVGTKFFGIAGFRGAKFFGDAEFETAELGAWAIFSDVDFGECASFTSAQFGNLADFRGSDFRGELCLSGAQINSGTTFLNARFHESVVADGIDANARPFILGSFARFDNFDKWKNEVPGWNIFEEIVITENGTKWGILFPSKSEVE</sequence>
<dbReference type="Proteomes" id="UP001500483">
    <property type="component" value="Unassembled WGS sequence"/>
</dbReference>
<organism evidence="1 2">
    <name type="scientific">Saccharopolyspora gregorii</name>
    <dbReference type="NCBI Taxonomy" id="33914"/>
    <lineage>
        <taxon>Bacteria</taxon>
        <taxon>Bacillati</taxon>
        <taxon>Actinomycetota</taxon>
        <taxon>Actinomycetes</taxon>
        <taxon>Pseudonocardiales</taxon>
        <taxon>Pseudonocardiaceae</taxon>
        <taxon>Saccharopolyspora</taxon>
    </lineage>
</organism>
<evidence type="ECO:0000313" key="2">
    <source>
        <dbReference type="Proteomes" id="UP001500483"/>
    </source>
</evidence>
<dbReference type="Pfam" id="PF13576">
    <property type="entry name" value="Pentapeptide_3"/>
    <property type="match status" value="1"/>
</dbReference>
<keyword evidence="2" id="KW-1185">Reference proteome</keyword>
<dbReference type="InterPro" id="IPR001646">
    <property type="entry name" value="5peptide_repeat"/>
</dbReference>
<protein>
    <recommendedName>
        <fullName evidence="3">Pentapeptide repeat-containing protein</fullName>
    </recommendedName>
</protein>
<accession>A0ABP6S133</accession>